<dbReference type="InterPro" id="IPR007568">
    <property type="entry name" value="RTA1"/>
</dbReference>
<proteinExistence type="predicted"/>
<comment type="subcellular location">
    <subcellularLocation>
        <location evidence="1">Membrane</location>
        <topology evidence="1">Multi-pass membrane protein</topology>
    </subcellularLocation>
</comment>
<feature type="transmembrane region" description="Helical" evidence="5">
    <location>
        <begin position="69"/>
        <end position="90"/>
    </location>
</feature>
<dbReference type="PANTHER" id="PTHR31465:SF13">
    <property type="entry name" value="RTA1 DOMAIN PROTEIN-RELATED"/>
    <property type="match status" value="1"/>
</dbReference>
<evidence type="ECO:0000256" key="1">
    <source>
        <dbReference type="ARBA" id="ARBA00004141"/>
    </source>
</evidence>
<dbReference type="EMBL" id="AMWN01000004">
    <property type="protein sequence ID" value="EXJ88203.1"/>
    <property type="molecule type" value="Genomic_DNA"/>
</dbReference>
<keyword evidence="4 5" id="KW-0472">Membrane</keyword>
<feature type="transmembrane region" description="Helical" evidence="5">
    <location>
        <begin position="147"/>
        <end position="171"/>
    </location>
</feature>
<gene>
    <name evidence="6" type="ORF">A1O1_05133</name>
</gene>
<keyword evidence="7" id="KW-1185">Reference proteome</keyword>
<dbReference type="PANTHER" id="PTHR31465">
    <property type="entry name" value="PROTEIN RTA1-RELATED"/>
    <property type="match status" value="1"/>
</dbReference>
<name>W9Y6N9_9EURO</name>
<accession>W9Y6N9</accession>
<evidence type="ECO:0000313" key="6">
    <source>
        <dbReference type="EMBL" id="EXJ88203.1"/>
    </source>
</evidence>
<dbReference type="OrthoDB" id="3358017at2759"/>
<dbReference type="Proteomes" id="UP000019484">
    <property type="component" value="Unassembled WGS sequence"/>
</dbReference>
<feature type="transmembrane region" description="Helical" evidence="5">
    <location>
        <begin position="192"/>
        <end position="212"/>
    </location>
</feature>
<keyword evidence="2 5" id="KW-0812">Transmembrane</keyword>
<dbReference type="GeneID" id="19160008"/>
<dbReference type="Pfam" id="PF04479">
    <property type="entry name" value="RTA1"/>
    <property type="match status" value="1"/>
</dbReference>
<reference evidence="6 7" key="1">
    <citation type="submission" date="2013-03" db="EMBL/GenBank/DDBJ databases">
        <title>The Genome Sequence of Capronia coronata CBS 617.96.</title>
        <authorList>
            <consortium name="The Broad Institute Genomics Platform"/>
            <person name="Cuomo C."/>
            <person name="de Hoog S."/>
            <person name="Gorbushina A."/>
            <person name="Walker B."/>
            <person name="Young S.K."/>
            <person name="Zeng Q."/>
            <person name="Gargeya S."/>
            <person name="Fitzgerald M."/>
            <person name="Haas B."/>
            <person name="Abouelleil A."/>
            <person name="Allen A.W."/>
            <person name="Alvarado L."/>
            <person name="Arachchi H.M."/>
            <person name="Berlin A.M."/>
            <person name="Chapman S.B."/>
            <person name="Gainer-Dewar J."/>
            <person name="Goldberg J."/>
            <person name="Griggs A."/>
            <person name="Gujja S."/>
            <person name="Hansen M."/>
            <person name="Howarth C."/>
            <person name="Imamovic A."/>
            <person name="Ireland A."/>
            <person name="Larimer J."/>
            <person name="McCowan C."/>
            <person name="Murphy C."/>
            <person name="Pearson M."/>
            <person name="Poon T.W."/>
            <person name="Priest M."/>
            <person name="Roberts A."/>
            <person name="Saif S."/>
            <person name="Shea T."/>
            <person name="Sisk P."/>
            <person name="Sykes S."/>
            <person name="Wortman J."/>
            <person name="Nusbaum C."/>
            <person name="Birren B."/>
        </authorList>
    </citation>
    <scope>NUCLEOTIDE SEQUENCE [LARGE SCALE GENOMIC DNA]</scope>
    <source>
        <strain evidence="6 7">CBS 617.96</strain>
    </source>
</reference>
<dbReference type="eggNOG" id="ENOG502SJTT">
    <property type="taxonomic scope" value="Eukaryota"/>
</dbReference>
<keyword evidence="3 5" id="KW-1133">Transmembrane helix</keyword>
<evidence type="ECO:0000256" key="5">
    <source>
        <dbReference type="SAM" id="Phobius"/>
    </source>
</evidence>
<evidence type="ECO:0000256" key="2">
    <source>
        <dbReference type="ARBA" id="ARBA00022692"/>
    </source>
</evidence>
<dbReference type="RefSeq" id="XP_007724209.1">
    <property type="nucleotide sequence ID" value="XM_007726019.1"/>
</dbReference>
<evidence type="ECO:0000313" key="7">
    <source>
        <dbReference type="Proteomes" id="UP000019484"/>
    </source>
</evidence>
<feature type="transmembrane region" description="Helical" evidence="5">
    <location>
        <begin position="15"/>
        <end position="33"/>
    </location>
</feature>
<sequence length="337" mass="38245">MATDISLYPYNPSHVLPIIFATLVGLSLLLYVFQNLYWRVMYFMCWGGAVFTTGWILRAVSTYHPTHLGLYVGQAVCIYGGPPIYSAAEYNILGRLLHYLPMHAPLNPNRVLYFFLYLGVLVEALTAAGAARIAAARGDLAVYKSGGTLISIGLVLQAVLECLFMAIVAWLHRRCRRSGMLAPNVRSLCIMLYGTSTLILLRCIYRAVEAFATFNSLTSCSHLCRALLLHDWYIYAFEAAPMVMYTYWLNIIHPGRLLPAQSNRYLDLDGKTERRGPGWTEKRATWWTFLDPFDLRGRARGQPQHEEFWLHPQSWPVCEDGSYAQRTGTKSRVAWPC</sequence>
<dbReference type="HOGENOM" id="CLU_033465_0_1_1"/>
<dbReference type="AlphaFoldDB" id="W9Y6N9"/>
<evidence type="ECO:0000256" key="3">
    <source>
        <dbReference type="ARBA" id="ARBA00022989"/>
    </source>
</evidence>
<feature type="transmembrane region" description="Helical" evidence="5">
    <location>
        <begin position="111"/>
        <end position="135"/>
    </location>
</feature>
<dbReference type="GO" id="GO:0016020">
    <property type="term" value="C:membrane"/>
    <property type="evidence" value="ECO:0007669"/>
    <property type="project" value="UniProtKB-SubCell"/>
</dbReference>
<evidence type="ECO:0008006" key="8">
    <source>
        <dbReference type="Google" id="ProtNLM"/>
    </source>
</evidence>
<feature type="transmembrane region" description="Helical" evidence="5">
    <location>
        <begin position="40"/>
        <end position="57"/>
    </location>
</feature>
<protein>
    <recommendedName>
        <fullName evidence="8">RTA1 domain protein</fullName>
    </recommendedName>
</protein>
<evidence type="ECO:0000256" key="4">
    <source>
        <dbReference type="ARBA" id="ARBA00023136"/>
    </source>
</evidence>
<comment type="caution">
    <text evidence="6">The sequence shown here is derived from an EMBL/GenBank/DDBJ whole genome shotgun (WGS) entry which is preliminary data.</text>
</comment>
<organism evidence="6 7">
    <name type="scientific">Capronia coronata CBS 617.96</name>
    <dbReference type="NCBI Taxonomy" id="1182541"/>
    <lineage>
        <taxon>Eukaryota</taxon>
        <taxon>Fungi</taxon>
        <taxon>Dikarya</taxon>
        <taxon>Ascomycota</taxon>
        <taxon>Pezizomycotina</taxon>
        <taxon>Eurotiomycetes</taxon>
        <taxon>Chaetothyriomycetidae</taxon>
        <taxon>Chaetothyriales</taxon>
        <taxon>Herpotrichiellaceae</taxon>
        <taxon>Capronia</taxon>
    </lineage>
</organism>